<name>A0ABS1U323_9PROT</name>
<organism evidence="3 4">
    <name type="scientific">Belnapia arida</name>
    <dbReference type="NCBI Taxonomy" id="2804533"/>
    <lineage>
        <taxon>Bacteria</taxon>
        <taxon>Pseudomonadati</taxon>
        <taxon>Pseudomonadota</taxon>
        <taxon>Alphaproteobacteria</taxon>
        <taxon>Acetobacterales</taxon>
        <taxon>Roseomonadaceae</taxon>
        <taxon>Belnapia</taxon>
    </lineage>
</organism>
<feature type="transmembrane region" description="Helical" evidence="1">
    <location>
        <begin position="104"/>
        <end position="120"/>
    </location>
</feature>
<gene>
    <name evidence="3" type="ORF">JMJ56_13760</name>
</gene>
<proteinExistence type="predicted"/>
<dbReference type="Proteomes" id="UP000660885">
    <property type="component" value="Unassembled WGS sequence"/>
</dbReference>
<protein>
    <submittedName>
        <fullName evidence="3">Tripartite tricarboxylate transporter TctB family protein</fullName>
    </submittedName>
</protein>
<evidence type="ECO:0000256" key="1">
    <source>
        <dbReference type="SAM" id="Phobius"/>
    </source>
</evidence>
<keyword evidence="1" id="KW-0472">Membrane</keyword>
<feature type="transmembrane region" description="Helical" evidence="1">
    <location>
        <begin position="80"/>
        <end position="98"/>
    </location>
</feature>
<reference evidence="3 4" key="1">
    <citation type="submission" date="2021-01" db="EMBL/GenBank/DDBJ databases">
        <title>Belnapia mucosa sp. nov. and Belnapia arida sp. nov., isolated from the Tabernas Desert (Almeria, Spain).</title>
        <authorList>
            <person name="Molina-Menor E."/>
            <person name="Vidal-Verdu A."/>
            <person name="Calonge A."/>
            <person name="Satari L."/>
            <person name="Pereto J."/>
            <person name="Porcar M."/>
        </authorList>
    </citation>
    <scope>NUCLEOTIDE SEQUENCE [LARGE SCALE GENOMIC DNA]</scope>
    <source>
        <strain evidence="3 4">T18</strain>
    </source>
</reference>
<dbReference type="RefSeq" id="WP_202832339.1">
    <property type="nucleotide sequence ID" value="NZ_JAETWB010000005.1"/>
</dbReference>
<keyword evidence="4" id="KW-1185">Reference proteome</keyword>
<feature type="domain" description="DUF1468" evidence="2">
    <location>
        <begin position="7"/>
        <end position="150"/>
    </location>
</feature>
<sequence length="158" mass="16421">MQLSDRVTGGVLVVLGGLAAWSGSRLPAVPGQDVGPAAFPMLIGSGLVICGALIALGIGRSFEVPEGEMPEDAPATASRFHGLRVLIPPALLLFYMLASEPLGFLLTAGIMVFVVAWALGASMRLAVPLALVAPVFVHLAFYKLLRVPLPDGVLPAPW</sequence>
<accession>A0ABS1U323</accession>
<feature type="transmembrane region" description="Helical" evidence="1">
    <location>
        <begin position="38"/>
        <end position="59"/>
    </location>
</feature>
<dbReference type="Pfam" id="PF07331">
    <property type="entry name" value="TctB"/>
    <property type="match status" value="1"/>
</dbReference>
<keyword evidence="1" id="KW-1133">Transmembrane helix</keyword>
<feature type="transmembrane region" description="Helical" evidence="1">
    <location>
        <begin position="127"/>
        <end position="145"/>
    </location>
</feature>
<evidence type="ECO:0000313" key="4">
    <source>
        <dbReference type="Proteomes" id="UP000660885"/>
    </source>
</evidence>
<evidence type="ECO:0000259" key="2">
    <source>
        <dbReference type="Pfam" id="PF07331"/>
    </source>
</evidence>
<dbReference type="InterPro" id="IPR009936">
    <property type="entry name" value="DUF1468"/>
</dbReference>
<evidence type="ECO:0000313" key="3">
    <source>
        <dbReference type="EMBL" id="MBL6079078.1"/>
    </source>
</evidence>
<comment type="caution">
    <text evidence="3">The sequence shown here is derived from an EMBL/GenBank/DDBJ whole genome shotgun (WGS) entry which is preliminary data.</text>
</comment>
<keyword evidence="1" id="KW-0812">Transmembrane</keyword>
<dbReference type="EMBL" id="JAETWB010000005">
    <property type="protein sequence ID" value="MBL6079078.1"/>
    <property type="molecule type" value="Genomic_DNA"/>
</dbReference>